<name>A0ABW5QW33_9BACL</name>
<gene>
    <name evidence="8" type="ORF">ACFSW5_08895</name>
</gene>
<comment type="caution">
    <text evidence="8">The sequence shown here is derived from an EMBL/GenBank/DDBJ whole genome shotgun (WGS) entry which is preliminary data.</text>
</comment>
<dbReference type="InterPro" id="IPR014738">
    <property type="entry name" value="Citrate_transporter"/>
</dbReference>
<feature type="transmembrane region" description="Helical" evidence="6">
    <location>
        <begin position="55"/>
        <end position="74"/>
    </location>
</feature>
<comment type="subcellular location">
    <subcellularLocation>
        <location evidence="1">Membrane</location>
        <topology evidence="1">Multi-pass membrane protein</topology>
    </subcellularLocation>
</comment>
<proteinExistence type="predicted"/>
<feature type="transmembrane region" description="Helical" evidence="6">
    <location>
        <begin position="173"/>
        <end position="195"/>
    </location>
</feature>
<dbReference type="NCBIfam" id="TIGR00784">
    <property type="entry name" value="citMHS"/>
    <property type="match status" value="1"/>
</dbReference>
<feature type="domain" description="Citrate transporter-like" evidence="7">
    <location>
        <begin position="13"/>
        <end position="381"/>
    </location>
</feature>
<feature type="transmembrane region" description="Helical" evidence="6">
    <location>
        <begin position="132"/>
        <end position="153"/>
    </location>
</feature>
<keyword evidence="3 6" id="KW-0812">Transmembrane</keyword>
<evidence type="ECO:0000256" key="5">
    <source>
        <dbReference type="ARBA" id="ARBA00023136"/>
    </source>
</evidence>
<dbReference type="PANTHER" id="PTHR30354">
    <property type="entry name" value="GNT FAMILY GLUCONATE TRANSPORTER"/>
    <property type="match status" value="1"/>
</dbReference>
<evidence type="ECO:0000313" key="9">
    <source>
        <dbReference type="Proteomes" id="UP001597493"/>
    </source>
</evidence>
<dbReference type="InterPro" id="IPR004680">
    <property type="entry name" value="Cit_transptr-like_dom"/>
</dbReference>
<keyword evidence="9" id="KW-1185">Reference proteome</keyword>
<dbReference type="EMBL" id="JBHUMY010000007">
    <property type="protein sequence ID" value="MFD2660390.1"/>
    <property type="molecule type" value="Genomic_DNA"/>
</dbReference>
<sequence length="435" mass="46481">MLSLLGFLMVVTFMYLIMSKRLSAIVALILIPVLFALIAGFGNEIGSMMMDGVESIAPTGVMLIFGILYFGIMIDAGLFDPLVNLTLKAVKGDPLKIVVGTAILALLVSLDGDGSTTYMIVIAAMLPLYKKLNMNPLILTAVTMLAGGAMNILPWGGPTARAISALHLDVSQVFIPVIPGMVVAAFWVILVAYIIGRKERKRLGVGMYSLGALDLQTFGGNSAAVEVPDYKRPRLIWLNFALTVALMAGLIIDKIPLEVLFMIAFALALMINYPKLEQQKERIAAHAGNALNVAAMIFAAGIFTGILSGTGMVDAMAQTMVDMVPESLGPHLPVITAITSMPLTFFMSNDAYYFGILPLLSEAASNYGIDPAQMGIASLLGQPVHLLSPLVPSTYLLVGLAGVNFGDHQRYTLKWAIGTTLVMLVTALILGVIRF</sequence>
<keyword evidence="5 6" id="KW-0472">Membrane</keyword>
<dbReference type="Proteomes" id="UP001597493">
    <property type="component" value="Unassembled WGS sequence"/>
</dbReference>
<evidence type="ECO:0000313" key="8">
    <source>
        <dbReference type="EMBL" id="MFD2660390.1"/>
    </source>
</evidence>
<feature type="transmembrane region" description="Helical" evidence="6">
    <location>
        <begin position="384"/>
        <end position="403"/>
    </location>
</feature>
<evidence type="ECO:0000256" key="6">
    <source>
        <dbReference type="SAM" id="Phobius"/>
    </source>
</evidence>
<feature type="transmembrane region" description="Helical" evidence="6">
    <location>
        <begin position="235"/>
        <end position="252"/>
    </location>
</feature>
<accession>A0ABW5QW33</accession>
<evidence type="ECO:0000256" key="1">
    <source>
        <dbReference type="ARBA" id="ARBA00004141"/>
    </source>
</evidence>
<keyword evidence="4 6" id="KW-1133">Transmembrane helix</keyword>
<reference evidence="9" key="1">
    <citation type="journal article" date="2019" name="Int. J. Syst. Evol. Microbiol.">
        <title>The Global Catalogue of Microorganisms (GCM) 10K type strain sequencing project: providing services to taxonomists for standard genome sequencing and annotation.</title>
        <authorList>
            <consortium name="The Broad Institute Genomics Platform"/>
            <consortium name="The Broad Institute Genome Sequencing Center for Infectious Disease"/>
            <person name="Wu L."/>
            <person name="Ma J."/>
        </authorList>
    </citation>
    <scope>NUCLEOTIDE SEQUENCE [LARGE SCALE GENOMIC DNA]</scope>
    <source>
        <strain evidence="9">TISTR 1827</strain>
    </source>
</reference>
<evidence type="ECO:0000256" key="3">
    <source>
        <dbReference type="ARBA" id="ARBA00022692"/>
    </source>
</evidence>
<dbReference type="RefSeq" id="WP_379271601.1">
    <property type="nucleotide sequence ID" value="NZ_JBHUGT010000022.1"/>
</dbReference>
<evidence type="ECO:0000256" key="4">
    <source>
        <dbReference type="ARBA" id="ARBA00022989"/>
    </source>
</evidence>
<evidence type="ECO:0000259" key="7">
    <source>
        <dbReference type="Pfam" id="PF03600"/>
    </source>
</evidence>
<feature type="transmembrane region" description="Helical" evidence="6">
    <location>
        <begin position="258"/>
        <end position="276"/>
    </location>
</feature>
<feature type="transmembrane region" description="Helical" evidence="6">
    <location>
        <begin position="288"/>
        <end position="308"/>
    </location>
</feature>
<dbReference type="PANTHER" id="PTHR30354:SF26">
    <property type="entry name" value="TRANSPORTER, PUTATIVE-RELATED"/>
    <property type="match status" value="1"/>
</dbReference>
<keyword evidence="2" id="KW-0813">Transport</keyword>
<protein>
    <submittedName>
        <fullName evidence="8">CitMHS family transporter</fullName>
    </submittedName>
</protein>
<organism evidence="8 9">
    <name type="scientific">Paenibacillus thailandensis</name>
    <dbReference type="NCBI Taxonomy" id="393250"/>
    <lineage>
        <taxon>Bacteria</taxon>
        <taxon>Bacillati</taxon>
        <taxon>Bacillota</taxon>
        <taxon>Bacilli</taxon>
        <taxon>Bacillales</taxon>
        <taxon>Paenibacillaceae</taxon>
        <taxon>Paenibacillus</taxon>
    </lineage>
</organism>
<feature type="transmembrane region" description="Helical" evidence="6">
    <location>
        <begin position="415"/>
        <end position="433"/>
    </location>
</feature>
<evidence type="ECO:0000256" key="2">
    <source>
        <dbReference type="ARBA" id="ARBA00022448"/>
    </source>
</evidence>
<dbReference type="InterPro" id="IPR003474">
    <property type="entry name" value="Glcn_transporter"/>
</dbReference>
<feature type="transmembrane region" description="Helical" evidence="6">
    <location>
        <begin position="24"/>
        <end position="43"/>
    </location>
</feature>
<dbReference type="Pfam" id="PF03600">
    <property type="entry name" value="CitMHS"/>
    <property type="match status" value="1"/>
</dbReference>